<dbReference type="KEGG" id="eff:skT53_24020"/>
<gene>
    <name evidence="2" type="ORF">skT53_24020</name>
</gene>
<dbReference type="EMBL" id="AP023366">
    <property type="protein sequence ID" value="BCJ87417.1"/>
    <property type="molecule type" value="Genomic_DNA"/>
</dbReference>
<protein>
    <recommendedName>
        <fullName evidence="1">MobA-like NTP transferase domain-containing protein</fullName>
    </recommendedName>
</protein>
<feature type="domain" description="MobA-like NTP transferase" evidence="1">
    <location>
        <begin position="3"/>
        <end position="111"/>
    </location>
</feature>
<dbReference type="AlphaFoldDB" id="A0A7I8DBQ3"/>
<dbReference type="Proteomes" id="UP000593802">
    <property type="component" value="Chromosome"/>
</dbReference>
<dbReference type="Gene3D" id="3.90.550.10">
    <property type="entry name" value="Spore Coat Polysaccharide Biosynthesis Protein SpsA, Chain A"/>
    <property type="match status" value="1"/>
</dbReference>
<accession>A0A7I8DBQ3</accession>
<organism evidence="2 3">
    <name type="scientific">Effusibacillus dendaii</name>
    <dbReference type="NCBI Taxonomy" id="2743772"/>
    <lineage>
        <taxon>Bacteria</taxon>
        <taxon>Bacillati</taxon>
        <taxon>Bacillota</taxon>
        <taxon>Bacilli</taxon>
        <taxon>Bacillales</taxon>
        <taxon>Alicyclobacillaceae</taxon>
        <taxon>Effusibacillus</taxon>
    </lineage>
</organism>
<dbReference type="RefSeq" id="WP_200757385.1">
    <property type="nucleotide sequence ID" value="NZ_AP023366.1"/>
</dbReference>
<dbReference type="Pfam" id="PF12804">
    <property type="entry name" value="NTP_transf_3"/>
    <property type="match status" value="1"/>
</dbReference>
<evidence type="ECO:0000313" key="2">
    <source>
        <dbReference type="EMBL" id="BCJ87417.1"/>
    </source>
</evidence>
<reference evidence="2 3" key="1">
    <citation type="submission" date="2020-08" db="EMBL/GenBank/DDBJ databases">
        <title>Complete Genome Sequence of Effusibacillus dendaii Strain skT53, Isolated from Farmland soil.</title>
        <authorList>
            <person name="Konishi T."/>
            <person name="Kawasaki H."/>
        </authorList>
    </citation>
    <scope>NUCLEOTIDE SEQUENCE [LARGE SCALE GENOMIC DNA]</scope>
    <source>
        <strain evidence="3">skT53</strain>
    </source>
</reference>
<name>A0A7I8DBQ3_9BACL</name>
<proteinExistence type="predicted"/>
<dbReference type="SUPFAM" id="SSF53448">
    <property type="entry name" value="Nucleotide-diphospho-sugar transferases"/>
    <property type="match status" value="1"/>
</dbReference>
<dbReference type="GO" id="GO:0016779">
    <property type="term" value="F:nucleotidyltransferase activity"/>
    <property type="evidence" value="ECO:0007669"/>
    <property type="project" value="UniProtKB-ARBA"/>
</dbReference>
<evidence type="ECO:0000259" key="1">
    <source>
        <dbReference type="Pfam" id="PF12804"/>
    </source>
</evidence>
<keyword evidence="3" id="KW-1185">Reference proteome</keyword>
<dbReference type="InterPro" id="IPR029044">
    <property type="entry name" value="Nucleotide-diphossugar_trans"/>
</dbReference>
<dbReference type="InterPro" id="IPR025877">
    <property type="entry name" value="MobA-like_NTP_Trfase"/>
</dbReference>
<sequence length="238" mass="26615">MLACIVAGGKKGEFTPEGQKALATIHGKRMVDYVADALAATPEIDQVIVISDQENLIDSLSYALKQAKNENEYMLIVTCDIPFLTPEAVADFLSRCKQDADFYYPIVEEQVHKNRFPGIQRTFVKLKEGTFTGGNLFLVRPASLIPLLDRIEKILEARKSPIALSAELGFSFVLRLILTKMIGVLTIRSLETRIRKQFHIHARAVVSPFPEIANDVDRPADLIWAQKILGQNLPAIRK</sequence>
<evidence type="ECO:0000313" key="3">
    <source>
        <dbReference type="Proteomes" id="UP000593802"/>
    </source>
</evidence>